<dbReference type="InterPro" id="IPR011257">
    <property type="entry name" value="DNA_glycosylase"/>
</dbReference>
<dbReference type="InterPro" id="IPR015797">
    <property type="entry name" value="NUDIX_hydrolase-like_dom_sf"/>
</dbReference>
<keyword evidence="12" id="KW-0411">Iron-sulfur</keyword>
<keyword evidence="14 16" id="KW-0326">Glycosidase</keyword>
<dbReference type="GO" id="GO:0006298">
    <property type="term" value="P:mismatch repair"/>
    <property type="evidence" value="ECO:0007669"/>
    <property type="project" value="TreeGrafter"/>
</dbReference>
<evidence type="ECO:0000313" key="16">
    <source>
        <dbReference type="EMBL" id="SBW03258.1"/>
    </source>
</evidence>
<evidence type="ECO:0000256" key="7">
    <source>
        <dbReference type="ARBA" id="ARBA00022485"/>
    </source>
</evidence>
<evidence type="ECO:0000256" key="13">
    <source>
        <dbReference type="ARBA" id="ARBA00023204"/>
    </source>
</evidence>
<name>A0A212JV64_9PROT</name>
<accession>A0A212JV64</accession>
<dbReference type="InterPro" id="IPR029119">
    <property type="entry name" value="MutY_C"/>
</dbReference>
<dbReference type="Gene3D" id="1.10.1670.10">
    <property type="entry name" value="Helix-hairpin-Helix base-excision DNA repair enzymes (C-terminal)"/>
    <property type="match status" value="1"/>
</dbReference>
<dbReference type="InterPro" id="IPR000445">
    <property type="entry name" value="HhH_motif"/>
</dbReference>
<comment type="catalytic activity">
    <reaction evidence="1">
        <text>Hydrolyzes free adenine bases from 7,8-dihydro-8-oxoguanine:adenine mismatched double-stranded DNA, leaving an apurinic site.</text>
        <dbReference type="EC" id="3.2.2.31"/>
    </reaction>
</comment>
<dbReference type="GO" id="GO:0051539">
    <property type="term" value="F:4 iron, 4 sulfur cluster binding"/>
    <property type="evidence" value="ECO:0007669"/>
    <property type="project" value="UniProtKB-KW"/>
</dbReference>
<dbReference type="GO" id="GO:0032357">
    <property type="term" value="F:oxidized purine DNA binding"/>
    <property type="evidence" value="ECO:0007669"/>
    <property type="project" value="TreeGrafter"/>
</dbReference>
<gene>
    <name evidence="16" type="primary">mutY</name>
    <name evidence="16" type="ORF">KL86APRO_11701</name>
</gene>
<evidence type="ECO:0000256" key="9">
    <source>
        <dbReference type="ARBA" id="ARBA00022763"/>
    </source>
</evidence>
<dbReference type="GO" id="GO:0034039">
    <property type="term" value="F:8-oxo-7,8-dihydroguanine DNA N-glycosylase activity"/>
    <property type="evidence" value="ECO:0007669"/>
    <property type="project" value="TreeGrafter"/>
</dbReference>
<keyword evidence="10 16" id="KW-0378">Hydrolase</keyword>
<dbReference type="InterPro" id="IPR023170">
    <property type="entry name" value="HhH_base_excis_C"/>
</dbReference>
<evidence type="ECO:0000259" key="15">
    <source>
        <dbReference type="SMART" id="SM00478"/>
    </source>
</evidence>
<sequence>MFALAPDQLSARLLAWYDAGHRDLPWRPAPGMRGEPYRVWLSEVMLQQTTVAAVIPYYRAFLDRWPTVEALAAAPDAEVMAAWAGLGYYSRARNLLACARAVAARGGFPATERELRGLPGLGPYTAAAVAAIAFGEAAAAVDGNVERVLARLHDDPTPLPAFKARARALAQALVPADRPGDFVQATIDLGATVCRPRNPDCLLCPWRDACRARAAGTEASRPVRPAKAARPHRLGTVYWVWGAKGVWLVRRPEKGLLGGMLGLPTGDWVVGETRPRIAGAWAGITLNRPVVHVFTHFSLDLAVVKVHIPSDTPDDDVAAAFGEGFWGARADLEGLPTVMQKARKLAEENR</sequence>
<proteinExistence type="inferred from homology"/>
<protein>
    <recommendedName>
        <fullName evidence="6">Adenine DNA glycosylase</fullName>
        <ecNumber evidence="5">3.2.2.31</ecNumber>
    </recommendedName>
</protein>
<dbReference type="PANTHER" id="PTHR42944:SF1">
    <property type="entry name" value="ADENINE DNA GLYCOSYLASE"/>
    <property type="match status" value="1"/>
</dbReference>
<dbReference type="Gene3D" id="3.90.79.10">
    <property type="entry name" value="Nucleoside Triphosphate Pyrophosphohydrolase"/>
    <property type="match status" value="1"/>
</dbReference>
<evidence type="ECO:0000256" key="4">
    <source>
        <dbReference type="ARBA" id="ARBA00008343"/>
    </source>
</evidence>
<dbReference type="SMART" id="SM00478">
    <property type="entry name" value="ENDO3c"/>
    <property type="match status" value="1"/>
</dbReference>
<evidence type="ECO:0000256" key="3">
    <source>
        <dbReference type="ARBA" id="ARBA00002933"/>
    </source>
</evidence>
<evidence type="ECO:0000256" key="12">
    <source>
        <dbReference type="ARBA" id="ARBA00023014"/>
    </source>
</evidence>
<dbReference type="InterPro" id="IPR003265">
    <property type="entry name" value="HhH-GPD_domain"/>
</dbReference>
<dbReference type="Pfam" id="PF00730">
    <property type="entry name" value="HhH-GPD"/>
    <property type="match status" value="1"/>
</dbReference>
<keyword evidence="11" id="KW-0408">Iron</keyword>
<dbReference type="SUPFAM" id="SSF55811">
    <property type="entry name" value="Nudix"/>
    <property type="match status" value="1"/>
</dbReference>
<dbReference type="GO" id="GO:0000701">
    <property type="term" value="F:purine-specific mismatch base pair DNA N-glycosylase activity"/>
    <property type="evidence" value="ECO:0007669"/>
    <property type="project" value="UniProtKB-EC"/>
</dbReference>
<comment type="function">
    <text evidence="3">Adenine glycosylase active on G-A mispairs. MutY also corrects error-prone DNA synthesis past GO lesions which are due to the oxidatively damaged form of guanine: 7,8-dihydro-8-oxoguanine (8-oxo-dGTP).</text>
</comment>
<evidence type="ECO:0000256" key="1">
    <source>
        <dbReference type="ARBA" id="ARBA00000843"/>
    </source>
</evidence>
<dbReference type="CDD" id="cd00056">
    <property type="entry name" value="ENDO3c"/>
    <property type="match status" value="1"/>
</dbReference>
<keyword evidence="7" id="KW-0004">4Fe-4S</keyword>
<dbReference type="Gene3D" id="1.10.340.30">
    <property type="entry name" value="Hypothetical protein, domain 2"/>
    <property type="match status" value="1"/>
</dbReference>
<dbReference type="GO" id="GO:0046872">
    <property type="term" value="F:metal ion binding"/>
    <property type="evidence" value="ECO:0007669"/>
    <property type="project" value="UniProtKB-KW"/>
</dbReference>
<comment type="cofactor">
    <cofactor evidence="2">
        <name>[4Fe-4S] cluster</name>
        <dbReference type="ChEBI" id="CHEBI:49883"/>
    </cofactor>
</comment>
<dbReference type="InterPro" id="IPR044298">
    <property type="entry name" value="MIG/MutY"/>
</dbReference>
<dbReference type="Pfam" id="PF00633">
    <property type="entry name" value="HHH"/>
    <property type="match status" value="1"/>
</dbReference>
<evidence type="ECO:0000256" key="2">
    <source>
        <dbReference type="ARBA" id="ARBA00001966"/>
    </source>
</evidence>
<comment type="similarity">
    <text evidence="4">Belongs to the Nth/MutY family.</text>
</comment>
<dbReference type="PANTHER" id="PTHR42944">
    <property type="entry name" value="ADENINE DNA GLYCOSYLASE"/>
    <property type="match status" value="1"/>
</dbReference>
<keyword evidence="13" id="KW-0234">DNA repair</keyword>
<dbReference type="FunFam" id="1.10.340.30:FF:000002">
    <property type="entry name" value="Adenine DNA glycosylase"/>
    <property type="match status" value="1"/>
</dbReference>
<dbReference type="GO" id="GO:0006284">
    <property type="term" value="P:base-excision repair"/>
    <property type="evidence" value="ECO:0007669"/>
    <property type="project" value="InterPro"/>
</dbReference>
<evidence type="ECO:0000256" key="6">
    <source>
        <dbReference type="ARBA" id="ARBA00022023"/>
    </source>
</evidence>
<keyword evidence="9" id="KW-0227">DNA damage</keyword>
<evidence type="ECO:0000256" key="14">
    <source>
        <dbReference type="ARBA" id="ARBA00023295"/>
    </source>
</evidence>
<dbReference type="GO" id="GO:0035485">
    <property type="term" value="F:adenine/guanine mispair binding"/>
    <property type="evidence" value="ECO:0007669"/>
    <property type="project" value="TreeGrafter"/>
</dbReference>
<dbReference type="Pfam" id="PF14815">
    <property type="entry name" value="NUDIX_4"/>
    <property type="match status" value="1"/>
</dbReference>
<reference evidence="16" key="1">
    <citation type="submission" date="2016-04" db="EMBL/GenBank/DDBJ databases">
        <authorList>
            <person name="Evans L.H."/>
            <person name="Alamgir A."/>
            <person name="Owens N."/>
            <person name="Weber N.D."/>
            <person name="Virtaneva K."/>
            <person name="Barbian K."/>
            <person name="Babar A."/>
            <person name="Rosenke K."/>
        </authorList>
    </citation>
    <scope>NUCLEOTIDE SEQUENCE</scope>
    <source>
        <strain evidence="16">86</strain>
    </source>
</reference>
<keyword evidence="8" id="KW-0479">Metal-binding</keyword>
<feature type="domain" description="HhH-GPD" evidence="15">
    <location>
        <begin position="45"/>
        <end position="192"/>
    </location>
</feature>
<evidence type="ECO:0000256" key="11">
    <source>
        <dbReference type="ARBA" id="ARBA00023004"/>
    </source>
</evidence>
<evidence type="ECO:0000256" key="10">
    <source>
        <dbReference type="ARBA" id="ARBA00022801"/>
    </source>
</evidence>
<evidence type="ECO:0000256" key="5">
    <source>
        <dbReference type="ARBA" id="ARBA00012045"/>
    </source>
</evidence>
<dbReference type="SUPFAM" id="SSF48150">
    <property type="entry name" value="DNA-glycosylase"/>
    <property type="match status" value="1"/>
</dbReference>
<dbReference type="EMBL" id="FLUO01000001">
    <property type="protein sequence ID" value="SBW03258.1"/>
    <property type="molecule type" value="Genomic_DNA"/>
</dbReference>
<dbReference type="AlphaFoldDB" id="A0A212JV64"/>
<organism evidence="16">
    <name type="scientific">uncultured Alphaproteobacteria bacterium</name>
    <dbReference type="NCBI Taxonomy" id="91750"/>
    <lineage>
        <taxon>Bacteria</taxon>
        <taxon>Pseudomonadati</taxon>
        <taxon>Pseudomonadota</taxon>
        <taxon>Alphaproteobacteria</taxon>
        <taxon>environmental samples</taxon>
    </lineage>
</organism>
<evidence type="ECO:0000256" key="8">
    <source>
        <dbReference type="ARBA" id="ARBA00022723"/>
    </source>
</evidence>
<dbReference type="EC" id="3.2.2.31" evidence="5"/>